<proteinExistence type="predicted"/>
<protein>
    <submittedName>
        <fullName evidence="2">Uncharacterized protein</fullName>
    </submittedName>
</protein>
<keyword evidence="1" id="KW-0472">Membrane</keyword>
<dbReference type="EMBL" id="JAEEGA010000007">
    <property type="protein sequence ID" value="MBP1041639.1"/>
    <property type="molecule type" value="Genomic_DNA"/>
</dbReference>
<keyword evidence="1" id="KW-0812">Transmembrane</keyword>
<dbReference type="AlphaFoldDB" id="A0A940SVA1"/>
<comment type="caution">
    <text evidence="2">The sequence shown here is derived from an EMBL/GenBank/DDBJ whole genome shotgun (WGS) entry which is preliminary data.</text>
</comment>
<name>A0A940SVA1_9ENTE</name>
<feature type="transmembrane region" description="Helical" evidence="1">
    <location>
        <begin position="7"/>
        <end position="27"/>
    </location>
</feature>
<organism evidence="2 3">
    <name type="scientific">Vagococcus allomyrinae</name>
    <dbReference type="NCBI Taxonomy" id="2794353"/>
    <lineage>
        <taxon>Bacteria</taxon>
        <taxon>Bacillati</taxon>
        <taxon>Bacillota</taxon>
        <taxon>Bacilli</taxon>
        <taxon>Lactobacillales</taxon>
        <taxon>Enterococcaceae</taxon>
        <taxon>Vagococcus</taxon>
    </lineage>
</organism>
<gene>
    <name evidence="2" type="ORF">I6N95_11535</name>
</gene>
<sequence>MINLKKIGKWVTIVGLVFLAYILLPLIQLLSGGLIQLALAVLIMGVSLAVIRFGATMAFYGIKGVKPDFRVLQKLGRKTKTDG</sequence>
<dbReference type="Proteomes" id="UP000674938">
    <property type="component" value="Unassembled WGS sequence"/>
</dbReference>
<keyword evidence="1" id="KW-1133">Transmembrane helix</keyword>
<accession>A0A940SVA1</accession>
<reference evidence="2" key="1">
    <citation type="submission" date="2020-12" db="EMBL/GenBank/DDBJ databases">
        <title>Vagococcus allomyrinae sp. nov. and Enterococcus lavae sp. nov., isolated from the larvae of Allomyrina dichotoma.</title>
        <authorList>
            <person name="Lee S.D."/>
        </authorList>
    </citation>
    <scope>NUCLEOTIDE SEQUENCE</scope>
    <source>
        <strain evidence="2">BWB3-3</strain>
    </source>
</reference>
<evidence type="ECO:0000256" key="1">
    <source>
        <dbReference type="SAM" id="Phobius"/>
    </source>
</evidence>
<feature type="transmembrane region" description="Helical" evidence="1">
    <location>
        <begin position="33"/>
        <end position="60"/>
    </location>
</feature>
<keyword evidence="3" id="KW-1185">Reference proteome</keyword>
<dbReference type="RefSeq" id="WP_209527863.1">
    <property type="nucleotide sequence ID" value="NZ_JAEEGA010000007.1"/>
</dbReference>
<evidence type="ECO:0000313" key="2">
    <source>
        <dbReference type="EMBL" id="MBP1041639.1"/>
    </source>
</evidence>
<evidence type="ECO:0000313" key="3">
    <source>
        <dbReference type="Proteomes" id="UP000674938"/>
    </source>
</evidence>